<dbReference type="Proteomes" id="UP000190626">
    <property type="component" value="Unassembled WGS sequence"/>
</dbReference>
<sequence>MPLEGQKLGYRYNKALWVFQHVDICMERGEIVGLVGPSGCGKSTLGKLLAGHLRPHEGKVIADGERKPHVERNSVQLVLQHPEQAVNPRWKLRRTLQESGSSNDHILAELAIENNWLDRYPNELSGGELQRICVARALGDETRYLIADEMTTMLDAITQAQIWHSVLNWAKLNGTGVLIISHERHLVNKICDRVIEWKDLVE</sequence>
<evidence type="ECO:0000256" key="3">
    <source>
        <dbReference type="ARBA" id="ARBA00022741"/>
    </source>
</evidence>
<evidence type="ECO:0000259" key="5">
    <source>
        <dbReference type="PROSITE" id="PS50893"/>
    </source>
</evidence>
<dbReference type="PANTHER" id="PTHR43776">
    <property type="entry name" value="TRANSPORT ATP-BINDING PROTEIN"/>
    <property type="match status" value="1"/>
</dbReference>
<dbReference type="InterPro" id="IPR050319">
    <property type="entry name" value="ABC_transp_ATP-bind"/>
</dbReference>
<feature type="domain" description="ABC transporter" evidence="5">
    <location>
        <begin position="3"/>
        <end position="202"/>
    </location>
</feature>
<dbReference type="RefSeq" id="WP_079413892.1">
    <property type="nucleotide sequence ID" value="NZ_MBTG01000014.1"/>
</dbReference>
<dbReference type="PANTHER" id="PTHR43776:SF7">
    <property type="entry name" value="D,D-DIPEPTIDE TRANSPORT ATP-BINDING PROTEIN DDPF-RELATED"/>
    <property type="match status" value="1"/>
</dbReference>
<dbReference type="SUPFAM" id="SSF52540">
    <property type="entry name" value="P-loop containing nucleoside triphosphate hydrolases"/>
    <property type="match status" value="1"/>
</dbReference>
<comment type="caution">
    <text evidence="6">The sequence shown here is derived from an EMBL/GenBank/DDBJ whole genome shotgun (WGS) entry which is preliminary data.</text>
</comment>
<name>A0A1V4HJY1_9BACL</name>
<dbReference type="GO" id="GO:0016887">
    <property type="term" value="F:ATP hydrolysis activity"/>
    <property type="evidence" value="ECO:0007669"/>
    <property type="project" value="InterPro"/>
</dbReference>
<evidence type="ECO:0000256" key="4">
    <source>
        <dbReference type="ARBA" id="ARBA00022840"/>
    </source>
</evidence>
<keyword evidence="2" id="KW-0813">Transport</keyword>
<dbReference type="EMBL" id="MBTG01000014">
    <property type="protein sequence ID" value="OPH56901.1"/>
    <property type="molecule type" value="Genomic_DNA"/>
</dbReference>
<dbReference type="InterPro" id="IPR003593">
    <property type="entry name" value="AAA+_ATPase"/>
</dbReference>
<proteinExistence type="inferred from homology"/>
<dbReference type="OrthoDB" id="9806285at2"/>
<dbReference type="GO" id="GO:0055085">
    <property type="term" value="P:transmembrane transport"/>
    <property type="evidence" value="ECO:0007669"/>
    <property type="project" value="UniProtKB-ARBA"/>
</dbReference>
<dbReference type="AlphaFoldDB" id="A0A1V4HJY1"/>
<evidence type="ECO:0000313" key="6">
    <source>
        <dbReference type="EMBL" id="OPH56901.1"/>
    </source>
</evidence>
<dbReference type="SMART" id="SM00382">
    <property type="entry name" value="AAA"/>
    <property type="match status" value="1"/>
</dbReference>
<dbReference type="GO" id="GO:0005524">
    <property type="term" value="F:ATP binding"/>
    <property type="evidence" value="ECO:0007669"/>
    <property type="project" value="UniProtKB-KW"/>
</dbReference>
<reference evidence="7" key="1">
    <citation type="submission" date="2016-07" db="EMBL/GenBank/DDBJ databases">
        <authorList>
            <person name="Florea S."/>
            <person name="Webb J.S."/>
            <person name="Jaromczyk J."/>
            <person name="Schardl C.L."/>
        </authorList>
    </citation>
    <scope>NUCLEOTIDE SEQUENCE [LARGE SCALE GENOMIC DNA]</scope>
    <source>
        <strain evidence="7">CY1</strain>
    </source>
</reference>
<dbReference type="Pfam" id="PF00005">
    <property type="entry name" value="ABC_tran"/>
    <property type="match status" value="1"/>
</dbReference>
<keyword evidence="4" id="KW-0067">ATP-binding</keyword>
<evidence type="ECO:0000256" key="1">
    <source>
        <dbReference type="ARBA" id="ARBA00005417"/>
    </source>
</evidence>
<dbReference type="InterPro" id="IPR017871">
    <property type="entry name" value="ABC_transporter-like_CS"/>
</dbReference>
<accession>A0A1V4HJY1</accession>
<protein>
    <submittedName>
        <fullName evidence="6">Peptide ABC transporter</fullName>
    </submittedName>
</protein>
<dbReference type="InterPro" id="IPR027417">
    <property type="entry name" value="P-loop_NTPase"/>
</dbReference>
<gene>
    <name evidence="6" type="ORF">BC351_26140</name>
</gene>
<dbReference type="InterPro" id="IPR003439">
    <property type="entry name" value="ABC_transporter-like_ATP-bd"/>
</dbReference>
<dbReference type="STRING" id="1469647.BC351_26140"/>
<comment type="similarity">
    <text evidence="1">Belongs to the ABC transporter superfamily.</text>
</comment>
<keyword evidence="3" id="KW-0547">Nucleotide-binding</keyword>
<evidence type="ECO:0000313" key="7">
    <source>
        <dbReference type="Proteomes" id="UP000190626"/>
    </source>
</evidence>
<organism evidence="6 7">
    <name type="scientific">Paenibacillus ferrarius</name>
    <dbReference type="NCBI Taxonomy" id="1469647"/>
    <lineage>
        <taxon>Bacteria</taxon>
        <taxon>Bacillati</taxon>
        <taxon>Bacillota</taxon>
        <taxon>Bacilli</taxon>
        <taxon>Bacillales</taxon>
        <taxon>Paenibacillaceae</taxon>
        <taxon>Paenibacillus</taxon>
    </lineage>
</organism>
<keyword evidence="7" id="KW-1185">Reference proteome</keyword>
<evidence type="ECO:0000256" key="2">
    <source>
        <dbReference type="ARBA" id="ARBA00022448"/>
    </source>
</evidence>
<dbReference type="Gene3D" id="3.40.50.300">
    <property type="entry name" value="P-loop containing nucleotide triphosphate hydrolases"/>
    <property type="match status" value="1"/>
</dbReference>
<dbReference type="PROSITE" id="PS50893">
    <property type="entry name" value="ABC_TRANSPORTER_2"/>
    <property type="match status" value="1"/>
</dbReference>
<dbReference type="PROSITE" id="PS00211">
    <property type="entry name" value="ABC_TRANSPORTER_1"/>
    <property type="match status" value="1"/>
</dbReference>